<feature type="compositionally biased region" description="Basic and acidic residues" evidence="1">
    <location>
        <begin position="473"/>
        <end position="493"/>
    </location>
</feature>
<dbReference type="OMA" id="RSQMHAI"/>
<protein>
    <submittedName>
        <fullName evidence="3 6">Bm6342</fullName>
    </submittedName>
</protein>
<reference evidence="4" key="3">
    <citation type="submission" date="2019-04" db="EMBL/GenBank/DDBJ databases">
        <authorList>
            <person name="Howe K."/>
            <person name="Paulini M."/>
            <person name="Williams G."/>
        </authorList>
    </citation>
    <scope>NUCLEOTIDE SEQUENCE [LARGE SCALE GENOMIC DNA]</scope>
    <source>
        <strain evidence="4">FR3</strain>
    </source>
</reference>
<dbReference type="InterPro" id="IPR021869">
    <property type="entry name" value="RNase_Zc3h12_NYN"/>
</dbReference>
<organism evidence="3">
    <name type="scientific">Brugia malayi</name>
    <name type="common">Filarial nematode worm</name>
    <dbReference type="NCBI Taxonomy" id="6279"/>
    <lineage>
        <taxon>Eukaryota</taxon>
        <taxon>Metazoa</taxon>
        <taxon>Ecdysozoa</taxon>
        <taxon>Nematoda</taxon>
        <taxon>Chromadorea</taxon>
        <taxon>Rhabditida</taxon>
        <taxon>Spirurina</taxon>
        <taxon>Spiruromorpha</taxon>
        <taxon>Filarioidea</taxon>
        <taxon>Onchocercidae</taxon>
        <taxon>Brugia</taxon>
    </lineage>
</organism>
<evidence type="ECO:0000313" key="5">
    <source>
        <dbReference type="Proteomes" id="UP000006672"/>
    </source>
</evidence>
<dbReference type="OrthoDB" id="392925at2759"/>
<evidence type="ECO:0000313" key="3">
    <source>
        <dbReference type="EMBL" id="CRZ23931.1"/>
    </source>
</evidence>
<name>A0A0K0JMS0_BRUMA</name>
<dbReference type="GO" id="GO:0003729">
    <property type="term" value="F:mRNA binding"/>
    <property type="evidence" value="ECO:0007669"/>
    <property type="project" value="TreeGrafter"/>
</dbReference>
<sequence>MRSTKPDRVPKIERVPLSVIFTNGSDKITERSQNRLLRPIFINGVEVGFAYSKGANAVKKLSARGITIALWYFISRGHQAQALLPFCFKSYPDKSNYWDELMALYRMNLIEFTPGFGSDKYMEVNRIMATRAREYGGCMVARSQMHAIVEQNPMLDRTVEEKLLMPSFNGNDIIFPIDGPLGRNGCTLADTLTCTIDDPEWSRCVLQQMSLRDQRIWMTNLANVIQNSQWITTAGQVCRHQSLHFVSIPSEHLSLEEPQFELHPPETNPPENHGFSKLRHRTRRSRFFDDSTHYRRSDYNNSYMDRFSNRRMNWASNRGFFDTNHYFVPSYRQNPRSYDEKKVSYIGRPNSIYRLNVPSRTPADNDFKNGELTNTDKTGAANNRIRLSNVFGHSKDKPISDRDPNLFEAKDNFNKLVQTVEVIEHEERDEHGSKKNVDKKQEQKKEQGEEKDRKKEKGELLEGNASPKKTKKHLVEDREGSSSGHHDTERDRQLVTPCDDTTVSSVVGAQLQLEIAFQNEIVICSSSNDAESVAVGAVSYDNENDLIHFSDSELDNDDPLSEAEILM</sequence>
<accession>A0A0K0JMS0</accession>
<dbReference type="EMBL" id="CAAKNF010000196">
    <property type="protein sequence ID" value="VIO86879.1"/>
    <property type="molecule type" value="Genomic_DNA"/>
</dbReference>
<dbReference type="WormBase" id="Bm6342">
    <property type="protein sequence ID" value="BM34856"/>
    <property type="gene ID" value="WBGene00226603"/>
</dbReference>
<dbReference type="PANTHER" id="PTHR12876">
    <property type="entry name" value="N4BP1-RELATED"/>
    <property type="match status" value="1"/>
</dbReference>
<gene>
    <name evidence="6" type="primary">Bm1_38560</name>
    <name evidence="3 7" type="ORF">Bm6342</name>
    <name evidence="4" type="ORF">BM_BM6342</name>
    <name evidence="3" type="ORF">BM_Bm6342</name>
</gene>
<feature type="compositionally biased region" description="Polar residues" evidence="1">
    <location>
        <begin position="371"/>
        <end position="381"/>
    </location>
</feature>
<feature type="compositionally biased region" description="Basic and acidic residues" evidence="1">
    <location>
        <begin position="424"/>
        <end position="460"/>
    </location>
</feature>
<keyword evidence="5" id="KW-1185">Reference proteome</keyword>
<evidence type="ECO:0000259" key="2">
    <source>
        <dbReference type="Pfam" id="PF11977"/>
    </source>
</evidence>
<dbReference type="Gene3D" id="3.40.50.11980">
    <property type="match status" value="1"/>
</dbReference>
<dbReference type="InterPro" id="IPR051101">
    <property type="entry name" value="ZC3H12/N4BP1_RNase_Reg"/>
</dbReference>
<dbReference type="GO" id="GO:0036464">
    <property type="term" value="C:cytoplasmic ribonucleoprotein granule"/>
    <property type="evidence" value="ECO:0007669"/>
    <property type="project" value="TreeGrafter"/>
</dbReference>
<dbReference type="Proteomes" id="UP000006672">
    <property type="component" value="Unassembled WGS sequence"/>
</dbReference>
<dbReference type="EMBL" id="LN856931">
    <property type="protein sequence ID" value="CRZ23931.1"/>
    <property type="molecule type" value="Genomic_DNA"/>
</dbReference>
<dbReference type="GO" id="GO:0004521">
    <property type="term" value="F:RNA endonuclease activity"/>
    <property type="evidence" value="ECO:0007669"/>
    <property type="project" value="TreeGrafter"/>
</dbReference>
<reference evidence="6" key="4">
    <citation type="submission" date="2022-04" db="UniProtKB">
        <authorList>
            <consortium name="WormBaseParasite"/>
        </authorList>
    </citation>
    <scope>IDENTIFICATION</scope>
</reference>
<accession>A0A0H5S5C1</accession>
<dbReference type="WBParaSite" id="Bm6342.1">
    <property type="protein sequence ID" value="Bm6342.1"/>
    <property type="gene ID" value="WBGene00226603"/>
</dbReference>
<evidence type="ECO:0000313" key="4">
    <source>
        <dbReference type="EMBL" id="VIO86879.1"/>
    </source>
</evidence>
<evidence type="ECO:0000256" key="1">
    <source>
        <dbReference type="SAM" id="MobiDB-lite"/>
    </source>
</evidence>
<feature type="region of interest" description="Disordered" evidence="1">
    <location>
        <begin position="424"/>
        <end position="497"/>
    </location>
</feature>
<accession>A0A4E9ERV0</accession>
<proteinExistence type="predicted"/>
<dbReference type="AlphaFoldDB" id="A0A0K0JMS0"/>
<evidence type="ECO:0000313" key="7">
    <source>
        <dbReference type="WormBase" id="Bm6342"/>
    </source>
</evidence>
<dbReference type="GO" id="GO:0005634">
    <property type="term" value="C:nucleus"/>
    <property type="evidence" value="ECO:0007669"/>
    <property type="project" value="TreeGrafter"/>
</dbReference>
<dbReference type="Pfam" id="PF11977">
    <property type="entry name" value="RNase_Zc3h12a"/>
    <property type="match status" value="1"/>
</dbReference>
<reference evidence="3 5" key="1">
    <citation type="journal article" date="2007" name="Science">
        <title>Draft genome of the filarial nematode parasite Brugia malayi.</title>
        <authorList>
            <person name="Ghedin E."/>
            <person name="Wang S."/>
            <person name="Spiro D."/>
            <person name="Caler E."/>
            <person name="Zhao Q."/>
            <person name="Crabtree J."/>
            <person name="Allen J.E."/>
            <person name="Delcher A.L."/>
            <person name="Guiliano D.B."/>
            <person name="Miranda-Saavedra D."/>
            <person name="Angiuoli S.V."/>
            <person name="Creasy T."/>
            <person name="Amedeo P."/>
            <person name="Haas B."/>
            <person name="El-Sayed N.M."/>
            <person name="Wortman J.R."/>
            <person name="Feldblyum T."/>
            <person name="Tallon L."/>
            <person name="Schatz M."/>
            <person name="Shumway M."/>
            <person name="Koo H."/>
            <person name="Salzberg S.L."/>
            <person name="Schobel S."/>
            <person name="Pertea M."/>
            <person name="Pop M."/>
            <person name="White O."/>
            <person name="Barton G.J."/>
            <person name="Carlow C.K."/>
            <person name="Crawford M.J."/>
            <person name="Daub J."/>
            <person name="Dimmic M.W."/>
            <person name="Estes C.F."/>
            <person name="Foster J.M."/>
            <person name="Ganatra M."/>
            <person name="Gregory W.F."/>
            <person name="Johnson N.M."/>
            <person name="Jin J."/>
            <person name="Komuniecki R."/>
            <person name="Korf I."/>
            <person name="Kumar S."/>
            <person name="Laney S."/>
            <person name="Li B.W."/>
            <person name="Li W."/>
            <person name="Lindblom T.H."/>
            <person name="Lustigman S."/>
            <person name="Ma D."/>
            <person name="Maina C.V."/>
            <person name="Martin D.M."/>
            <person name="McCarter J.P."/>
            <person name="McReynolds L."/>
            <person name="Mitreva M."/>
            <person name="Nutman T.B."/>
            <person name="Parkinson J."/>
            <person name="Peregrin-Alvarez J.M."/>
            <person name="Poole C."/>
            <person name="Ren Q."/>
            <person name="Saunders L."/>
            <person name="Sluder A.E."/>
            <person name="Smith K."/>
            <person name="Stanke M."/>
            <person name="Unnasch T.R."/>
            <person name="Ware J."/>
            <person name="Wei A.D."/>
            <person name="Weil G."/>
            <person name="Williams D.J."/>
            <person name="Zhang Y."/>
            <person name="Williams S.A."/>
            <person name="Fraser-Liggett C."/>
            <person name="Slatko B."/>
            <person name="Blaxter M.L."/>
            <person name="Scott A.L."/>
        </authorList>
    </citation>
    <scope>NUCLEOTIDE SEQUENCE</scope>
    <source>
        <strain evidence="3 5">FR3</strain>
    </source>
</reference>
<reference evidence="3" key="2">
    <citation type="submission" date="2012-12" db="EMBL/GenBank/DDBJ databases">
        <authorList>
            <person name="Gao Y.W."/>
            <person name="Fan S.T."/>
            <person name="Sun H.T."/>
            <person name="Wang Z."/>
            <person name="Gao X.L."/>
            <person name="Li Y.G."/>
            <person name="Wang T.C."/>
            <person name="Zhang K."/>
            <person name="Xu W.W."/>
            <person name="Yu Z.J."/>
            <person name="Xia X.Z."/>
        </authorList>
    </citation>
    <scope>NUCLEOTIDE SEQUENCE</scope>
    <source>
        <strain evidence="3">FR3</strain>
    </source>
</reference>
<feature type="region of interest" description="Disordered" evidence="1">
    <location>
        <begin position="356"/>
        <end position="381"/>
    </location>
</feature>
<dbReference type="PANTHER" id="PTHR12876:SF40">
    <property type="entry name" value="RNASE NYN DOMAIN-CONTAINING PROTEIN"/>
    <property type="match status" value="1"/>
</dbReference>
<feature type="domain" description="RNase NYN" evidence="2">
    <location>
        <begin position="37"/>
        <end position="189"/>
    </location>
</feature>
<evidence type="ECO:0000313" key="6">
    <source>
        <dbReference type="WBParaSite" id="Bm6342.1"/>
    </source>
</evidence>